<proteinExistence type="inferred from homology"/>
<keyword evidence="2" id="KW-0812">Transmembrane</keyword>
<dbReference type="InterPro" id="IPR050697">
    <property type="entry name" value="Adenylyl/Guanylyl_Cyclase_3/4"/>
</dbReference>
<dbReference type="Proteomes" id="UP000299794">
    <property type="component" value="Unassembled WGS sequence"/>
</dbReference>
<sequence>MKKITGKQKTKTSISLKTMLTGFIVLTISFTTAIVYFPWFFTSKKNIDKIVTQINEEIALSTSKEFTDLFQNVYYTQDFIRSAINRNIVNINNPEERDRFFLSILQSNPNFSFVQFAYPNGDYVGAQRVTTAFEKQNTFKLHFRQWDEERKLAIKTTDQYELIGQKLQLIKTTQIEEPNWYTPGRPWYRDALKTPGQAAWTVYVYRSTNTPGIDSNIALYKEQTDNIYWRVENPSVLLGVIGVGFEFRQISQRLQEQQKGRSNIEVFVINSQGEMIASTDPNEHSPIQIKGQDQPQLQLLKNSKNPYFQMAVKILEERAIDLKLFSSPQQWISKNPQNGKYYYVSLTRAVTPMNQLHWFIGTVIPEDQYMGTIKKNNKILLGFVIILILGTTGLVITLSDRLLVKPINQIKEVTHRVENGDLEVEKLEIETCQELSILTHGINNMIVGLRERERERDIFGRVVSPEVREKLLQGQLKLGGELCWVSVLFTDIRNFSTLSEQMQPQEVVAFLNEYLTEMTDAIRPWGGYVNNFIGDAIVVIFGVPLSPAETEWRSVAAALTMRERLEELNQRRIQRGEVTIQTGIGISSGEVVAGQIGSLERLLYTVIGDAVNVAARLETLTKEYPEYTILINELTANGIAEHHGIVLKSLGEIKVKGRQKPVEVYAVLDWTKEEIPVITPV</sequence>
<dbReference type="GO" id="GO:0004016">
    <property type="term" value="F:adenylate cyclase activity"/>
    <property type="evidence" value="ECO:0007669"/>
    <property type="project" value="UniProtKB-ARBA"/>
</dbReference>
<feature type="transmembrane region" description="Helical" evidence="2">
    <location>
        <begin position="379"/>
        <end position="398"/>
    </location>
</feature>
<dbReference type="InterPro" id="IPR029787">
    <property type="entry name" value="Nucleotide_cyclase"/>
</dbReference>
<organism evidence="5 6">
    <name type="scientific">Planktothrix agardhii CCAP 1459/11A</name>
    <dbReference type="NCBI Taxonomy" id="282420"/>
    <lineage>
        <taxon>Bacteria</taxon>
        <taxon>Bacillati</taxon>
        <taxon>Cyanobacteriota</taxon>
        <taxon>Cyanophyceae</taxon>
        <taxon>Oscillatoriophycideae</taxon>
        <taxon>Oscillatoriales</taxon>
        <taxon>Microcoleaceae</taxon>
        <taxon>Planktothrix</taxon>
    </lineage>
</organism>
<comment type="caution">
    <text evidence="5">The sequence shown here is derived from an EMBL/GenBank/DDBJ whole genome shotgun (WGS) entry which is preliminary data.</text>
</comment>
<dbReference type="CDD" id="cd07302">
    <property type="entry name" value="CHD"/>
    <property type="match status" value="1"/>
</dbReference>
<dbReference type="PANTHER" id="PTHR43081">
    <property type="entry name" value="ADENYLATE CYCLASE, TERMINAL-DIFFERENTIATION SPECIFIC-RELATED"/>
    <property type="match status" value="1"/>
</dbReference>
<dbReference type="AlphaFoldDB" id="A0A4P5ZF32"/>
<evidence type="ECO:0000313" key="6">
    <source>
        <dbReference type="Proteomes" id="UP000299794"/>
    </source>
</evidence>
<dbReference type="RefSeq" id="WP_141294237.1">
    <property type="nucleotide sequence ID" value="NZ_BJCD01000039.1"/>
</dbReference>
<dbReference type="PROSITE" id="PS50125">
    <property type="entry name" value="GUANYLATE_CYCLASE_2"/>
    <property type="match status" value="1"/>
</dbReference>
<reference evidence="6" key="1">
    <citation type="submission" date="2019-02" db="EMBL/GenBank/DDBJ databases">
        <title>Draft genome sequence of Planktothrix agardhii NIES-905.</title>
        <authorList>
            <person name="Yamaguchi H."/>
            <person name="Suzuki S."/>
            <person name="Kawachi M."/>
        </authorList>
    </citation>
    <scope>NUCLEOTIDE SEQUENCE [LARGE SCALE GENOMIC DNA]</scope>
    <source>
        <strain evidence="6">CCAP 1459/11A</strain>
    </source>
</reference>
<dbReference type="SMART" id="SM00304">
    <property type="entry name" value="HAMP"/>
    <property type="match status" value="1"/>
</dbReference>
<dbReference type="GO" id="GO:0035556">
    <property type="term" value="P:intracellular signal transduction"/>
    <property type="evidence" value="ECO:0007669"/>
    <property type="project" value="InterPro"/>
</dbReference>
<evidence type="ECO:0000259" key="3">
    <source>
        <dbReference type="PROSITE" id="PS50125"/>
    </source>
</evidence>
<evidence type="ECO:0000259" key="4">
    <source>
        <dbReference type="PROSITE" id="PS50885"/>
    </source>
</evidence>
<evidence type="ECO:0000313" key="5">
    <source>
        <dbReference type="EMBL" id="GDZ94013.1"/>
    </source>
</evidence>
<dbReference type="InterPro" id="IPR001054">
    <property type="entry name" value="A/G_cyclase"/>
</dbReference>
<evidence type="ECO:0000256" key="2">
    <source>
        <dbReference type="SAM" id="Phobius"/>
    </source>
</evidence>
<dbReference type="Pfam" id="PF00211">
    <property type="entry name" value="Guanylate_cyc"/>
    <property type="match status" value="1"/>
</dbReference>
<dbReference type="Pfam" id="PF00672">
    <property type="entry name" value="HAMP"/>
    <property type="match status" value="1"/>
</dbReference>
<evidence type="ECO:0000256" key="1">
    <source>
        <dbReference type="ARBA" id="ARBA00005381"/>
    </source>
</evidence>
<comment type="similarity">
    <text evidence="1">Belongs to the adenylyl cyclase class-3 family.</text>
</comment>
<dbReference type="PROSITE" id="PS50885">
    <property type="entry name" value="HAMP"/>
    <property type="match status" value="1"/>
</dbReference>
<dbReference type="Gene3D" id="3.30.70.1230">
    <property type="entry name" value="Nucleotide cyclase"/>
    <property type="match status" value="1"/>
</dbReference>
<dbReference type="CDD" id="cd06225">
    <property type="entry name" value="HAMP"/>
    <property type="match status" value="1"/>
</dbReference>
<dbReference type="Gene3D" id="3.30.450.20">
    <property type="entry name" value="PAS domain"/>
    <property type="match status" value="1"/>
</dbReference>
<dbReference type="SUPFAM" id="SSF55073">
    <property type="entry name" value="Nucleotide cyclase"/>
    <property type="match status" value="1"/>
</dbReference>
<dbReference type="SUPFAM" id="SSF158472">
    <property type="entry name" value="HAMP domain-like"/>
    <property type="match status" value="1"/>
</dbReference>
<dbReference type="Gene3D" id="6.10.340.10">
    <property type="match status" value="1"/>
</dbReference>
<dbReference type="SMART" id="SM00044">
    <property type="entry name" value="CYCc"/>
    <property type="match status" value="1"/>
</dbReference>
<gene>
    <name evidence="5" type="ORF">PA905_19630</name>
</gene>
<keyword evidence="2" id="KW-1133">Transmembrane helix</keyword>
<feature type="domain" description="Guanylate cyclase" evidence="3">
    <location>
        <begin position="486"/>
        <end position="618"/>
    </location>
</feature>
<keyword evidence="2" id="KW-0472">Membrane</keyword>
<accession>A0A4P5ZF32</accession>
<feature type="domain" description="HAMP" evidence="4">
    <location>
        <begin position="401"/>
        <end position="454"/>
    </location>
</feature>
<dbReference type="GO" id="GO:0016020">
    <property type="term" value="C:membrane"/>
    <property type="evidence" value="ECO:0007669"/>
    <property type="project" value="InterPro"/>
</dbReference>
<feature type="transmembrane region" description="Helical" evidence="2">
    <location>
        <begin position="20"/>
        <end position="41"/>
    </location>
</feature>
<dbReference type="EMBL" id="BJCD01000039">
    <property type="protein sequence ID" value="GDZ94013.1"/>
    <property type="molecule type" value="Genomic_DNA"/>
</dbReference>
<protein>
    <submittedName>
        <fullName evidence="5">Adenylate/guanylate cyclase with GAF and PAS/PAC sensors</fullName>
    </submittedName>
</protein>
<name>A0A4P5ZF32_PLAAG</name>
<dbReference type="PANTHER" id="PTHR43081:SF1">
    <property type="entry name" value="ADENYLATE CYCLASE, TERMINAL-DIFFERENTIATION SPECIFIC"/>
    <property type="match status" value="1"/>
</dbReference>
<dbReference type="InterPro" id="IPR003660">
    <property type="entry name" value="HAMP_dom"/>
</dbReference>
<dbReference type="GO" id="GO:0009190">
    <property type="term" value="P:cyclic nucleotide biosynthetic process"/>
    <property type="evidence" value="ECO:0007669"/>
    <property type="project" value="InterPro"/>
</dbReference>